<protein>
    <recommendedName>
        <fullName evidence="3">Phage capsid protein</fullName>
    </recommendedName>
</protein>
<gene>
    <name evidence="1" type="ORF">TNO010_400047</name>
</gene>
<proteinExistence type="predicted"/>
<organism evidence="1 2">
    <name type="scientific">Tenacibaculum finnmarkense genomovar ulcerans</name>
    <dbReference type="NCBI Taxonomy" id="2781388"/>
    <lineage>
        <taxon>Bacteria</taxon>
        <taxon>Pseudomonadati</taxon>
        <taxon>Bacteroidota</taxon>
        <taxon>Flavobacteriia</taxon>
        <taxon>Flavobacteriales</taxon>
        <taxon>Flavobacteriaceae</taxon>
        <taxon>Tenacibaculum</taxon>
        <taxon>Tenacibaculum finnmarkense</taxon>
    </lineage>
</organism>
<sequence length="325" mass="36451">MSDTITVTDIVTSYGAHYIPGQGKISELIRLQKQPTVTTGYATPIISDATIYRAPQAYMDELIQPWQGDFTAKGGVTFKPNDIPTFKIKIDSGFQPDILEESYLGFMTQIAEADRSKWPFAKWFIEVYVLEQQKEDLENQAYGKGVYKEPVKGVPGSAKDTMDGIEKLIDDGIAGTKTAHSLINAVALSTSFSRSTAFDGIEEFMENIDEKLLNKPMTLGCDPKIARWYFKDRRDTLGANANYSDKNAKRIDDYENVNWAPMPSLAGTGLIFATPTKNFVHIRPKKQMNPIRVESAKRTVDVLADWREGLGFLFNELVYAYKPTV</sequence>
<evidence type="ECO:0008006" key="3">
    <source>
        <dbReference type="Google" id="ProtNLM"/>
    </source>
</evidence>
<dbReference type="RefSeq" id="WP_172505711.1">
    <property type="nucleotide sequence ID" value="NZ_OENE01000035.1"/>
</dbReference>
<evidence type="ECO:0000313" key="1">
    <source>
        <dbReference type="EMBL" id="SOU89472.1"/>
    </source>
</evidence>
<dbReference type="Proteomes" id="UP000490060">
    <property type="component" value="Unassembled WGS sequence"/>
</dbReference>
<dbReference type="AlphaFoldDB" id="A0A2I2MAA7"/>
<accession>A0A2I2MAA7</accession>
<reference evidence="1 2" key="1">
    <citation type="submission" date="2017-11" db="EMBL/GenBank/DDBJ databases">
        <authorList>
            <person name="Duchaud E."/>
        </authorList>
    </citation>
    <scope>NUCLEOTIDE SEQUENCE [LARGE SCALE GENOMIC DNA]</scope>
    <source>
        <strain evidence="1 2">TNO010</strain>
    </source>
</reference>
<evidence type="ECO:0000313" key="2">
    <source>
        <dbReference type="Proteomes" id="UP000490060"/>
    </source>
</evidence>
<name>A0A2I2MAA7_9FLAO</name>
<dbReference type="EMBL" id="OENE01000035">
    <property type="protein sequence ID" value="SOU89472.1"/>
    <property type="molecule type" value="Genomic_DNA"/>
</dbReference>